<dbReference type="AlphaFoldDB" id="A0A811Y8U2"/>
<keyword evidence="1" id="KW-0812">Transmembrane</keyword>
<evidence type="ECO:0000256" key="1">
    <source>
        <dbReference type="SAM" id="Phobius"/>
    </source>
</evidence>
<reference evidence="2" key="1">
    <citation type="submission" date="2020-12" db="EMBL/GenBank/DDBJ databases">
        <authorList>
            <consortium name="Molecular Ecology Group"/>
        </authorList>
    </citation>
    <scope>NUCLEOTIDE SEQUENCE</scope>
    <source>
        <strain evidence="2">TBG_1078</strain>
    </source>
</reference>
<keyword evidence="3" id="KW-1185">Reference proteome</keyword>
<evidence type="ECO:0000313" key="3">
    <source>
        <dbReference type="Proteomes" id="UP000645828"/>
    </source>
</evidence>
<keyword evidence="1" id="KW-0472">Membrane</keyword>
<feature type="transmembrane region" description="Helical" evidence="1">
    <location>
        <begin position="14"/>
        <end position="36"/>
    </location>
</feature>
<accession>A0A811Y8U2</accession>
<sequence length="37" mass="4397">MLERFLFFPHLRHLLFPVLLILVILIGCEVVAHCVFF</sequence>
<evidence type="ECO:0000313" key="2">
    <source>
        <dbReference type="EMBL" id="CAD7672104.1"/>
    </source>
</evidence>
<comment type="caution">
    <text evidence="2">The sequence shown here is derived from an EMBL/GenBank/DDBJ whole genome shotgun (WGS) entry which is preliminary data.</text>
</comment>
<gene>
    <name evidence="2" type="ORF">NYPRO_LOCUS4899</name>
</gene>
<organism evidence="2 3">
    <name type="scientific">Nyctereutes procyonoides</name>
    <name type="common">Raccoon dog</name>
    <name type="synonym">Canis procyonoides</name>
    <dbReference type="NCBI Taxonomy" id="34880"/>
    <lineage>
        <taxon>Eukaryota</taxon>
        <taxon>Metazoa</taxon>
        <taxon>Chordata</taxon>
        <taxon>Craniata</taxon>
        <taxon>Vertebrata</taxon>
        <taxon>Euteleostomi</taxon>
        <taxon>Mammalia</taxon>
        <taxon>Eutheria</taxon>
        <taxon>Laurasiatheria</taxon>
        <taxon>Carnivora</taxon>
        <taxon>Caniformia</taxon>
        <taxon>Canidae</taxon>
        <taxon>Nyctereutes</taxon>
    </lineage>
</organism>
<dbReference type="PROSITE" id="PS51257">
    <property type="entry name" value="PROKAR_LIPOPROTEIN"/>
    <property type="match status" value="1"/>
</dbReference>
<protein>
    <submittedName>
        <fullName evidence="2">(raccoon dog) hypothetical protein</fullName>
    </submittedName>
</protein>
<name>A0A811Y8U2_NYCPR</name>
<dbReference type="EMBL" id="CAJHUB010000665">
    <property type="protein sequence ID" value="CAD7672104.1"/>
    <property type="molecule type" value="Genomic_DNA"/>
</dbReference>
<dbReference type="Proteomes" id="UP000645828">
    <property type="component" value="Unassembled WGS sequence"/>
</dbReference>
<proteinExistence type="predicted"/>
<keyword evidence="1" id="KW-1133">Transmembrane helix</keyword>